<dbReference type="SUPFAM" id="SSF81345">
    <property type="entry name" value="ABC transporter involved in vitamin B12 uptake, BtuC"/>
    <property type="match status" value="1"/>
</dbReference>
<dbReference type="InterPro" id="IPR037294">
    <property type="entry name" value="ABC_BtuC-like"/>
</dbReference>
<keyword evidence="5 8" id="KW-0812">Transmembrane</keyword>
<keyword evidence="10" id="KW-1185">Reference proteome</keyword>
<keyword evidence="4" id="KW-1003">Cell membrane</keyword>
<proteinExistence type="inferred from homology"/>
<evidence type="ECO:0000256" key="1">
    <source>
        <dbReference type="ARBA" id="ARBA00004651"/>
    </source>
</evidence>
<evidence type="ECO:0000313" key="10">
    <source>
        <dbReference type="Proteomes" id="UP001163082"/>
    </source>
</evidence>
<evidence type="ECO:0000256" key="6">
    <source>
        <dbReference type="ARBA" id="ARBA00022989"/>
    </source>
</evidence>
<feature type="transmembrane region" description="Helical" evidence="8">
    <location>
        <begin position="248"/>
        <end position="275"/>
    </location>
</feature>
<evidence type="ECO:0000256" key="7">
    <source>
        <dbReference type="ARBA" id="ARBA00023136"/>
    </source>
</evidence>
<evidence type="ECO:0000256" key="4">
    <source>
        <dbReference type="ARBA" id="ARBA00022475"/>
    </source>
</evidence>
<feature type="transmembrane region" description="Helical" evidence="8">
    <location>
        <begin position="160"/>
        <end position="180"/>
    </location>
</feature>
<evidence type="ECO:0000256" key="3">
    <source>
        <dbReference type="ARBA" id="ARBA00022448"/>
    </source>
</evidence>
<name>A0ABY6JNP2_9GAMM</name>
<feature type="transmembrane region" description="Helical" evidence="8">
    <location>
        <begin position="321"/>
        <end position="338"/>
    </location>
</feature>
<evidence type="ECO:0000256" key="2">
    <source>
        <dbReference type="ARBA" id="ARBA00007935"/>
    </source>
</evidence>
<dbReference type="PANTHER" id="PTHR30472:SF1">
    <property type="entry name" value="FE(3+) DICITRATE TRANSPORT SYSTEM PERMEASE PROTEIN FECC-RELATED"/>
    <property type="match status" value="1"/>
</dbReference>
<keyword evidence="7 8" id="KW-0472">Membrane</keyword>
<dbReference type="Gene3D" id="1.10.3470.10">
    <property type="entry name" value="ABC transporter involved in vitamin B12 uptake, BtuC"/>
    <property type="match status" value="1"/>
</dbReference>
<dbReference type="EMBL" id="CP080627">
    <property type="protein sequence ID" value="UYV18785.1"/>
    <property type="molecule type" value="Genomic_DNA"/>
</dbReference>
<feature type="transmembrane region" description="Helical" evidence="8">
    <location>
        <begin position="73"/>
        <end position="93"/>
    </location>
</feature>
<keyword evidence="6 8" id="KW-1133">Transmembrane helix</keyword>
<dbReference type="RefSeq" id="WP_264429319.1">
    <property type="nucleotide sequence ID" value="NZ_CP080627.1"/>
</dbReference>
<dbReference type="Pfam" id="PF01032">
    <property type="entry name" value="FecCD"/>
    <property type="match status" value="1"/>
</dbReference>
<keyword evidence="3" id="KW-0813">Transport</keyword>
<feature type="transmembrane region" description="Helical" evidence="8">
    <location>
        <begin position="105"/>
        <end position="124"/>
    </location>
</feature>
<accession>A0ABY6JNP2</accession>
<dbReference type="InterPro" id="IPR000522">
    <property type="entry name" value="ABC_transptr_permease_BtuC"/>
</dbReference>
<sequence length="343" mass="35741">MNAEAGMVNGLSPSLSPSLRQRTRWLAGLIGAVLLFGWANLSVGAEHLTPYQVWRALQTAGPSYANDLVEARLSRTLLAIATGAALAVAGTLLQNLTRNPLAEPGLLGINAGAAASLVTAGLVLGSLPAGAFWLALPGALIVAVLVGVQSAYRQHDPSHLLLLGAALNAVLFAYVQAITLTHPALFANYRFWIVGSINGHSLDEAQRLFGWIAVGLGLSFILPRFLHVLQMGDGVTKALGLNAGCLRLAVLSGSALLAAISTATVGPIAFVGLAVPLLAKKIAGHYIYWQLAIALVMGPLMMILADLLARLLLSPSEIMTGILTALLGAPFLLVALRINQRAV</sequence>
<feature type="transmembrane region" description="Helical" evidence="8">
    <location>
        <begin position="287"/>
        <end position="309"/>
    </location>
</feature>
<comment type="similarity">
    <text evidence="2">Belongs to the binding-protein-dependent transport system permease family. FecCD subfamily.</text>
</comment>
<evidence type="ECO:0000256" key="8">
    <source>
        <dbReference type="SAM" id="Phobius"/>
    </source>
</evidence>
<reference evidence="9 10" key="1">
    <citation type="journal article" date="2022" name="Antonie Van Leeuwenhoek">
        <title>Whole genome sequencing of the halophilic Halomonas qaidamensis XH36, a novel species strain with high ectoine production.</title>
        <authorList>
            <person name="Zhang T."/>
            <person name="Cui T."/>
            <person name="Cao Y."/>
            <person name="Li Y."/>
            <person name="Li F."/>
            <person name="Zhu D."/>
            <person name="Xing J."/>
        </authorList>
    </citation>
    <scope>NUCLEOTIDE SEQUENCE [LARGE SCALE GENOMIC DNA]</scope>
    <source>
        <strain evidence="9 10">XH36</strain>
    </source>
</reference>
<dbReference type="Proteomes" id="UP001163082">
    <property type="component" value="Chromosome"/>
</dbReference>
<protein>
    <submittedName>
        <fullName evidence="9">Iron ABC transporter permease</fullName>
    </submittedName>
</protein>
<evidence type="ECO:0000256" key="5">
    <source>
        <dbReference type="ARBA" id="ARBA00022692"/>
    </source>
</evidence>
<dbReference type="PANTHER" id="PTHR30472">
    <property type="entry name" value="FERRIC ENTEROBACTIN TRANSPORT SYSTEM PERMEASE PROTEIN"/>
    <property type="match status" value="1"/>
</dbReference>
<comment type="subcellular location">
    <subcellularLocation>
        <location evidence="1">Cell membrane</location>
        <topology evidence="1">Multi-pass membrane protein</topology>
    </subcellularLocation>
</comment>
<feature type="transmembrane region" description="Helical" evidence="8">
    <location>
        <begin position="130"/>
        <end position="148"/>
    </location>
</feature>
<organism evidence="9 10">
    <name type="scientific">Halomonas qaidamensis</name>
    <dbReference type="NCBI Taxonomy" id="2866211"/>
    <lineage>
        <taxon>Bacteria</taxon>
        <taxon>Pseudomonadati</taxon>
        <taxon>Pseudomonadota</taxon>
        <taxon>Gammaproteobacteria</taxon>
        <taxon>Oceanospirillales</taxon>
        <taxon>Halomonadaceae</taxon>
        <taxon>Halomonas</taxon>
    </lineage>
</organism>
<gene>
    <name evidence="9" type="ORF">K1Y77_15205</name>
</gene>
<evidence type="ECO:0000313" key="9">
    <source>
        <dbReference type="EMBL" id="UYV18785.1"/>
    </source>
</evidence>
<dbReference type="CDD" id="cd06550">
    <property type="entry name" value="TM_ABC_iron-siderophores_like"/>
    <property type="match status" value="1"/>
</dbReference>
<feature type="transmembrane region" description="Helical" evidence="8">
    <location>
        <begin position="25"/>
        <end position="45"/>
    </location>
</feature>